<dbReference type="CDD" id="cd07814">
    <property type="entry name" value="SRPBCC_CalC_Aha1-like"/>
    <property type="match status" value="1"/>
</dbReference>
<dbReference type="Pfam" id="PF08327">
    <property type="entry name" value="AHSA1"/>
    <property type="match status" value="1"/>
</dbReference>
<dbReference type="AlphaFoldDB" id="A0A511NDC7"/>
<organism evidence="3 4">
    <name type="scientific">Empedobacter brevis NBRC 14943 = ATCC 43319</name>
    <dbReference type="NCBI Taxonomy" id="1218108"/>
    <lineage>
        <taxon>Bacteria</taxon>
        <taxon>Pseudomonadati</taxon>
        <taxon>Bacteroidota</taxon>
        <taxon>Flavobacteriia</taxon>
        <taxon>Flavobacteriales</taxon>
        <taxon>Weeksellaceae</taxon>
        <taxon>Empedobacter</taxon>
    </lineage>
</organism>
<gene>
    <name evidence="3" type="ORF">EB1_03970</name>
</gene>
<dbReference type="InterPro" id="IPR013538">
    <property type="entry name" value="ASHA1/2-like_C"/>
</dbReference>
<dbReference type="STRING" id="1218108.GCA_000382425_00601"/>
<proteinExistence type="inferred from homology"/>
<dbReference type="EMBL" id="BJXC01000002">
    <property type="protein sequence ID" value="GEM50607.1"/>
    <property type="molecule type" value="Genomic_DNA"/>
</dbReference>
<evidence type="ECO:0000256" key="1">
    <source>
        <dbReference type="ARBA" id="ARBA00006817"/>
    </source>
</evidence>
<dbReference type="OrthoDB" id="9795306at2"/>
<evidence type="ECO:0000313" key="4">
    <source>
        <dbReference type="Proteomes" id="UP000321245"/>
    </source>
</evidence>
<accession>A0A511NDC7</accession>
<protein>
    <recommendedName>
        <fullName evidence="2">Activator of Hsp90 ATPase homologue 1/2-like C-terminal domain-containing protein</fullName>
    </recommendedName>
</protein>
<sequence length="167" mass="19439">MSNNLAFDFIINRENNTVQIIREFNAPLELIWQAWTKAELLDQWWGPEPWKAETKTMEFHEGGFWLYAMVSPEGEKHYAKTNFISIQNEKYFSSKGGFCDENGTINPAFPQNLWENSFIQKNGKTQIEMLLTYDSLADLEAEMKMGFKEGITVDLNQLDELLLKLTK</sequence>
<evidence type="ECO:0000313" key="3">
    <source>
        <dbReference type="EMBL" id="GEM50607.1"/>
    </source>
</evidence>
<dbReference type="InterPro" id="IPR023393">
    <property type="entry name" value="START-like_dom_sf"/>
</dbReference>
<evidence type="ECO:0000259" key="2">
    <source>
        <dbReference type="Pfam" id="PF08327"/>
    </source>
</evidence>
<comment type="caution">
    <text evidence="3">The sequence shown here is derived from an EMBL/GenBank/DDBJ whole genome shotgun (WGS) entry which is preliminary data.</text>
</comment>
<name>A0A511NDC7_9FLAO</name>
<keyword evidence="4" id="KW-1185">Reference proteome</keyword>
<dbReference type="SUPFAM" id="SSF55961">
    <property type="entry name" value="Bet v1-like"/>
    <property type="match status" value="1"/>
</dbReference>
<dbReference type="RefSeq" id="WP_019974112.1">
    <property type="nucleotide sequence ID" value="NZ_BJXC01000002.1"/>
</dbReference>
<dbReference type="Proteomes" id="UP000321245">
    <property type="component" value="Unassembled WGS sequence"/>
</dbReference>
<reference evidence="3 4" key="1">
    <citation type="submission" date="2019-07" db="EMBL/GenBank/DDBJ databases">
        <title>Whole genome shotgun sequence of Empedobacter brevis NBRC 14943.</title>
        <authorList>
            <person name="Hosoyama A."/>
            <person name="Uohara A."/>
            <person name="Ohji S."/>
            <person name="Ichikawa N."/>
        </authorList>
    </citation>
    <scope>NUCLEOTIDE SEQUENCE [LARGE SCALE GENOMIC DNA]</scope>
    <source>
        <strain evidence="3 4">NBRC 14943</strain>
    </source>
</reference>
<feature type="domain" description="Activator of Hsp90 ATPase homologue 1/2-like C-terminal" evidence="2">
    <location>
        <begin position="25"/>
        <end position="162"/>
    </location>
</feature>
<dbReference type="Gene3D" id="3.30.530.20">
    <property type="match status" value="1"/>
</dbReference>
<dbReference type="GeneID" id="84648868"/>
<comment type="similarity">
    <text evidence="1">Belongs to the AHA1 family.</text>
</comment>